<dbReference type="Proteomes" id="UP000474757">
    <property type="component" value="Unassembled WGS sequence"/>
</dbReference>
<dbReference type="RefSeq" id="WP_163889849.1">
    <property type="nucleotide sequence ID" value="NZ_JAAFYS010000001.1"/>
</dbReference>
<evidence type="ECO:0000313" key="1">
    <source>
        <dbReference type="EMBL" id="NDU99947.1"/>
    </source>
</evidence>
<protein>
    <submittedName>
        <fullName evidence="1">Uncharacterized protein</fullName>
    </submittedName>
</protein>
<name>A0A6B2JPD5_9RHOB</name>
<dbReference type="AlphaFoldDB" id="A0A6B2JPD5"/>
<evidence type="ECO:0000313" key="2">
    <source>
        <dbReference type="Proteomes" id="UP000474757"/>
    </source>
</evidence>
<sequence length="183" mass="21193">MALRLEIDSDWSAADFAALFRTLDDLYANYLMVYYSDPFVRVLNRGRVFAYADSFGYMPRLPSLQVIRIKYSSPGFTDLAGIAAVVRELRELIQFIIKLWVERKDRELDRKQRDIEIASLKLEFLQKFKSFTEEDPTPSGQVLRSFQREEGQLPNIDALFEAVIDGRIVGASDPEEEEDYYGN</sequence>
<accession>A0A6B2JPD5</accession>
<proteinExistence type="predicted"/>
<organism evidence="1 2">
    <name type="scientific">Pseudoroseicyclus tamaricis</name>
    <dbReference type="NCBI Taxonomy" id="2705421"/>
    <lineage>
        <taxon>Bacteria</taxon>
        <taxon>Pseudomonadati</taxon>
        <taxon>Pseudomonadota</taxon>
        <taxon>Alphaproteobacteria</taxon>
        <taxon>Rhodobacterales</taxon>
        <taxon>Paracoccaceae</taxon>
        <taxon>Pseudoroseicyclus</taxon>
    </lineage>
</organism>
<dbReference type="EMBL" id="JAAGAB010000001">
    <property type="protein sequence ID" value="NDU99947.1"/>
    <property type="molecule type" value="Genomic_DNA"/>
</dbReference>
<gene>
    <name evidence="1" type="ORF">GZA08_03050</name>
</gene>
<comment type="caution">
    <text evidence="1">The sequence shown here is derived from an EMBL/GenBank/DDBJ whole genome shotgun (WGS) entry which is preliminary data.</text>
</comment>
<keyword evidence="2" id="KW-1185">Reference proteome</keyword>
<reference evidence="1 2" key="1">
    <citation type="submission" date="2020-02" db="EMBL/GenBank/DDBJ databases">
        <title>Pseudoroseicyclus tamarix, sp. nov., isolated from offshore sediment of a Tamarix chinensis forest.</title>
        <authorList>
            <person name="Gai Y."/>
        </authorList>
    </citation>
    <scope>NUCLEOTIDE SEQUENCE [LARGE SCALE GENOMIC DNA]</scope>
    <source>
        <strain evidence="1 2">CLL3-39</strain>
    </source>
</reference>